<evidence type="ECO:0000259" key="11">
    <source>
        <dbReference type="PROSITE" id="PS51201"/>
    </source>
</evidence>
<evidence type="ECO:0000313" key="13">
    <source>
        <dbReference type="Proteomes" id="UP000608154"/>
    </source>
</evidence>
<dbReference type="GO" id="GO:0006813">
    <property type="term" value="P:potassium ion transport"/>
    <property type="evidence" value="ECO:0007669"/>
    <property type="project" value="UniProtKB-KW"/>
</dbReference>
<evidence type="ECO:0000256" key="8">
    <source>
        <dbReference type="ARBA" id="ARBA00023065"/>
    </source>
</evidence>
<evidence type="ECO:0000256" key="7">
    <source>
        <dbReference type="ARBA" id="ARBA00022989"/>
    </source>
</evidence>
<accession>A0A916X4J9</accession>
<feature type="transmembrane region" description="Helical" evidence="10">
    <location>
        <begin position="184"/>
        <end position="207"/>
    </location>
</feature>
<feature type="transmembrane region" description="Helical" evidence="10">
    <location>
        <begin position="55"/>
        <end position="71"/>
    </location>
</feature>
<keyword evidence="8" id="KW-0406">Ion transport</keyword>
<dbReference type="PANTHER" id="PTHR46157">
    <property type="entry name" value="K(+) EFFLUX ANTIPORTER 3, CHLOROPLASTIC"/>
    <property type="match status" value="1"/>
</dbReference>
<keyword evidence="13" id="KW-1185">Reference proteome</keyword>
<comment type="subcellular location">
    <subcellularLocation>
        <location evidence="1">Membrane</location>
        <topology evidence="1">Multi-pass membrane protein</topology>
    </subcellularLocation>
</comment>
<evidence type="ECO:0000256" key="6">
    <source>
        <dbReference type="ARBA" id="ARBA00022958"/>
    </source>
</evidence>
<dbReference type="InterPro" id="IPR036291">
    <property type="entry name" value="NAD(P)-bd_dom_sf"/>
</dbReference>
<dbReference type="EMBL" id="BMHK01000004">
    <property type="protein sequence ID" value="GGB93000.1"/>
    <property type="molecule type" value="Genomic_DNA"/>
</dbReference>
<comment type="caution">
    <text evidence="12">The sequence shown here is derived from an EMBL/GenBank/DDBJ whole genome shotgun (WGS) entry which is preliminary data.</text>
</comment>
<proteinExistence type="predicted"/>
<keyword evidence="2" id="KW-0813">Transport</keyword>
<keyword evidence="4" id="KW-0633">Potassium transport</keyword>
<keyword evidence="6" id="KW-0630">Potassium</keyword>
<reference evidence="12" key="1">
    <citation type="journal article" date="2014" name="Int. J. Syst. Evol. Microbiol.">
        <title>Complete genome sequence of Corynebacterium casei LMG S-19264T (=DSM 44701T), isolated from a smear-ripened cheese.</title>
        <authorList>
            <consortium name="US DOE Joint Genome Institute (JGI-PGF)"/>
            <person name="Walter F."/>
            <person name="Albersmeier A."/>
            <person name="Kalinowski J."/>
            <person name="Ruckert C."/>
        </authorList>
    </citation>
    <scope>NUCLEOTIDE SEQUENCE</scope>
    <source>
        <strain evidence="12">CGMCC 1.15095</strain>
    </source>
</reference>
<dbReference type="GO" id="GO:0005886">
    <property type="term" value="C:plasma membrane"/>
    <property type="evidence" value="ECO:0007669"/>
    <property type="project" value="TreeGrafter"/>
</dbReference>
<dbReference type="GO" id="GO:0015297">
    <property type="term" value="F:antiporter activity"/>
    <property type="evidence" value="ECO:0007669"/>
    <property type="project" value="UniProtKB-KW"/>
</dbReference>
<dbReference type="Gene3D" id="1.20.1530.20">
    <property type="match status" value="1"/>
</dbReference>
<feature type="transmembrane region" description="Helical" evidence="10">
    <location>
        <begin position="30"/>
        <end position="48"/>
    </location>
</feature>
<feature type="transmembrane region" description="Helical" evidence="10">
    <location>
        <begin position="332"/>
        <end position="353"/>
    </location>
</feature>
<evidence type="ECO:0000256" key="1">
    <source>
        <dbReference type="ARBA" id="ARBA00004141"/>
    </source>
</evidence>
<keyword evidence="3" id="KW-0050">Antiport</keyword>
<feature type="transmembrane region" description="Helical" evidence="10">
    <location>
        <begin position="306"/>
        <end position="326"/>
    </location>
</feature>
<feature type="transmembrane region" description="Helical" evidence="10">
    <location>
        <begin position="213"/>
        <end position="234"/>
    </location>
</feature>
<dbReference type="Pfam" id="PF02254">
    <property type="entry name" value="TrkA_N"/>
    <property type="match status" value="1"/>
</dbReference>
<evidence type="ECO:0000256" key="2">
    <source>
        <dbReference type="ARBA" id="ARBA00022448"/>
    </source>
</evidence>
<keyword evidence="7 10" id="KW-1133">Transmembrane helix</keyword>
<evidence type="ECO:0000256" key="9">
    <source>
        <dbReference type="ARBA" id="ARBA00023136"/>
    </source>
</evidence>
<feature type="transmembrane region" description="Helical" evidence="10">
    <location>
        <begin position="277"/>
        <end position="294"/>
    </location>
</feature>
<dbReference type="GO" id="GO:1902600">
    <property type="term" value="P:proton transmembrane transport"/>
    <property type="evidence" value="ECO:0007669"/>
    <property type="project" value="InterPro"/>
</dbReference>
<dbReference type="Pfam" id="PF00999">
    <property type="entry name" value="Na_H_Exchanger"/>
    <property type="match status" value="1"/>
</dbReference>
<dbReference type="InterPro" id="IPR038770">
    <property type="entry name" value="Na+/solute_symporter_sf"/>
</dbReference>
<evidence type="ECO:0000256" key="5">
    <source>
        <dbReference type="ARBA" id="ARBA00022692"/>
    </source>
</evidence>
<evidence type="ECO:0000256" key="10">
    <source>
        <dbReference type="SAM" id="Phobius"/>
    </source>
</evidence>
<dbReference type="PANTHER" id="PTHR46157:SF4">
    <property type="entry name" value="K(+) EFFLUX ANTIPORTER 3, CHLOROPLASTIC"/>
    <property type="match status" value="1"/>
</dbReference>
<organism evidence="12 13">
    <name type="scientific">Novosphingobium endophyticum</name>
    <dbReference type="NCBI Taxonomy" id="1955250"/>
    <lineage>
        <taxon>Bacteria</taxon>
        <taxon>Pseudomonadati</taxon>
        <taxon>Pseudomonadota</taxon>
        <taxon>Alphaproteobacteria</taxon>
        <taxon>Sphingomonadales</taxon>
        <taxon>Sphingomonadaceae</taxon>
        <taxon>Novosphingobium</taxon>
    </lineage>
</organism>
<evidence type="ECO:0000256" key="4">
    <source>
        <dbReference type="ARBA" id="ARBA00022538"/>
    </source>
</evidence>
<gene>
    <name evidence="12" type="ORF">GCM10011494_09260</name>
</gene>
<feature type="transmembrane region" description="Helical" evidence="10">
    <location>
        <begin position="91"/>
        <end position="111"/>
    </location>
</feature>
<name>A0A916X4J9_9SPHN</name>
<feature type="domain" description="RCK N-terminal" evidence="11">
    <location>
        <begin position="438"/>
        <end position="555"/>
    </location>
</feature>
<reference evidence="12" key="2">
    <citation type="submission" date="2020-09" db="EMBL/GenBank/DDBJ databases">
        <authorList>
            <person name="Sun Q."/>
            <person name="Zhou Y."/>
        </authorList>
    </citation>
    <scope>NUCLEOTIDE SEQUENCE</scope>
    <source>
        <strain evidence="12">CGMCC 1.15095</strain>
    </source>
</reference>
<dbReference type="AlphaFoldDB" id="A0A916X4J9"/>
<dbReference type="InterPro" id="IPR006153">
    <property type="entry name" value="Cation/H_exchanger_TM"/>
</dbReference>
<evidence type="ECO:0000313" key="12">
    <source>
        <dbReference type="EMBL" id="GGB93000.1"/>
    </source>
</evidence>
<feature type="transmembrane region" description="Helical" evidence="10">
    <location>
        <begin position="123"/>
        <end position="145"/>
    </location>
</feature>
<feature type="transmembrane region" description="Helical" evidence="10">
    <location>
        <begin position="393"/>
        <end position="414"/>
    </location>
</feature>
<dbReference type="SUPFAM" id="SSF51735">
    <property type="entry name" value="NAD(P)-binding Rossmann-fold domains"/>
    <property type="match status" value="1"/>
</dbReference>
<dbReference type="Gene3D" id="3.40.50.720">
    <property type="entry name" value="NAD(P)-binding Rossmann-like Domain"/>
    <property type="match status" value="1"/>
</dbReference>
<feature type="transmembrane region" description="Helical" evidence="10">
    <location>
        <begin position="365"/>
        <end position="387"/>
    </location>
</feature>
<dbReference type="PROSITE" id="PS51201">
    <property type="entry name" value="RCK_N"/>
    <property type="match status" value="1"/>
</dbReference>
<dbReference type="Proteomes" id="UP000608154">
    <property type="component" value="Unassembled WGS sequence"/>
</dbReference>
<protein>
    <submittedName>
        <fullName evidence="12">Potassium transporter TrkA</fullName>
    </submittedName>
</protein>
<keyword evidence="5 10" id="KW-0812">Transmembrane</keyword>
<keyword evidence="9 10" id="KW-0472">Membrane</keyword>
<dbReference type="InterPro" id="IPR003148">
    <property type="entry name" value="RCK_N"/>
</dbReference>
<evidence type="ECO:0000256" key="3">
    <source>
        <dbReference type="ARBA" id="ARBA00022449"/>
    </source>
</evidence>
<sequence>MAGDKPAVFPSIRFIYGAEEEKPLHAEIPYLREILIFLAAAGLIMPLVRKLRISPVLGFLCIGLLIGPYGLGRLTALVPGLELIVITETDGIEAIGELGVVFLLFSIGLEMSFRQIWTMRKDVFGLGSAQILASAAVIGAIAHFLDTGLPAAILLGLCLALSSTAIVMQHLSEQLRLSSSAGRTAFGILLMQDLAVVPILFLVGVFAGQTVTAAGAALMAFAEAAAVILAIFLVGQFLVRPLLRYAGASGSQELFMACVLLLILGTSALTAMTGLSMALGAFLAGLIFSATEYRHQIHNDIEPFKGLLLALFFISVGMRLDIAAVWDGIWLVFLAAGALMALKAAILFLLVRVRGYSTAIAAEVAILLAEGGEFALIAVSAGLMAGVLSYGTAQFVVLVVVVTMFAAPGLAFAGRRIGSRLAARNAGDKLEPDDRAAENRVVIGGFGRVGRMIGKILEDQRISYMAVDCDADLVARERNAGVPIHFGNASNDRLLGQIGVSNAIAFVSTIDQRGDAEAVVKALRKSHPHLPIFARAKDPAHARALLNSGATLAIPETTEASLQLSEALLQAAGLPEEVAGLIIEQERSET</sequence>
<feature type="transmembrane region" description="Helical" evidence="10">
    <location>
        <begin position="151"/>
        <end position="172"/>
    </location>
</feature>